<dbReference type="PANTHER" id="PTHR45458">
    <property type="entry name" value="SHORT-CHAIN DEHYDROGENASE/REDUCTASE SDR"/>
    <property type="match status" value="1"/>
</dbReference>
<evidence type="ECO:0008006" key="3">
    <source>
        <dbReference type="Google" id="ProtNLM"/>
    </source>
</evidence>
<dbReference type="Pfam" id="PF00106">
    <property type="entry name" value="adh_short"/>
    <property type="match status" value="1"/>
</dbReference>
<proteinExistence type="predicted"/>
<dbReference type="AlphaFoldDB" id="A0A062U8W2"/>
<name>A0A062U8W2_9PROT</name>
<dbReference type="SUPFAM" id="SSF51735">
    <property type="entry name" value="NAD(P)-binding Rossmann-fold domains"/>
    <property type="match status" value="1"/>
</dbReference>
<dbReference type="PANTHER" id="PTHR45458:SF1">
    <property type="entry name" value="SHORT CHAIN DEHYDROGENASE"/>
    <property type="match status" value="1"/>
</dbReference>
<dbReference type="PATRIC" id="fig|1280946.3.peg.1730"/>
<organism evidence="1 2">
    <name type="scientific">Hyphomonas beringensis</name>
    <dbReference type="NCBI Taxonomy" id="1280946"/>
    <lineage>
        <taxon>Bacteria</taxon>
        <taxon>Pseudomonadati</taxon>
        <taxon>Pseudomonadota</taxon>
        <taxon>Alphaproteobacteria</taxon>
        <taxon>Hyphomonadales</taxon>
        <taxon>Hyphomonadaceae</taxon>
        <taxon>Hyphomonas</taxon>
    </lineage>
</organism>
<dbReference type="RefSeq" id="WP_034795692.1">
    <property type="nucleotide sequence ID" value="NZ_AWFF01000035.1"/>
</dbReference>
<dbReference type="eggNOG" id="COG1028">
    <property type="taxonomic scope" value="Bacteria"/>
</dbReference>
<dbReference type="InterPro" id="IPR036291">
    <property type="entry name" value="NAD(P)-bd_dom_sf"/>
</dbReference>
<dbReference type="STRING" id="1280946.HY29_13595"/>
<dbReference type="InterPro" id="IPR002347">
    <property type="entry name" value="SDR_fam"/>
</dbReference>
<dbReference type="InterPro" id="IPR052184">
    <property type="entry name" value="SDR_enzymes"/>
</dbReference>
<dbReference type="Proteomes" id="UP000027037">
    <property type="component" value="Unassembled WGS sequence"/>
</dbReference>
<protein>
    <recommendedName>
        <fullName evidence="3">Short-chain dehydrogenase</fullName>
    </recommendedName>
</protein>
<dbReference type="EMBL" id="AWFF01000035">
    <property type="protein sequence ID" value="KCZ54707.1"/>
    <property type="molecule type" value="Genomic_DNA"/>
</dbReference>
<dbReference type="Gene3D" id="3.40.50.720">
    <property type="entry name" value="NAD(P)-binding Rossmann-like Domain"/>
    <property type="match status" value="1"/>
</dbReference>
<gene>
    <name evidence="1" type="ORF">HY29_13595</name>
</gene>
<reference evidence="1 2" key="1">
    <citation type="journal article" date="2014" name="Antonie Van Leeuwenhoek">
        <title>Hyphomonas beringensis sp. nov. and Hyphomonas chukchiensis sp. nov., isolated from surface seawater of the Bering Sea and Chukchi Sea.</title>
        <authorList>
            <person name="Li C."/>
            <person name="Lai Q."/>
            <person name="Li G."/>
            <person name="Dong C."/>
            <person name="Wang J."/>
            <person name="Liao Y."/>
            <person name="Shao Z."/>
        </authorList>
    </citation>
    <scope>NUCLEOTIDE SEQUENCE [LARGE SCALE GENOMIC DNA]</scope>
    <source>
        <strain evidence="1 2">25B14_1</strain>
    </source>
</reference>
<dbReference type="GO" id="GO:0016616">
    <property type="term" value="F:oxidoreductase activity, acting on the CH-OH group of donors, NAD or NADP as acceptor"/>
    <property type="evidence" value="ECO:0007669"/>
    <property type="project" value="TreeGrafter"/>
</dbReference>
<evidence type="ECO:0000313" key="2">
    <source>
        <dbReference type="Proteomes" id="UP000027037"/>
    </source>
</evidence>
<dbReference type="PRINTS" id="PR00081">
    <property type="entry name" value="GDHRDH"/>
</dbReference>
<dbReference type="OrthoDB" id="9785826at2"/>
<sequence length="223" mass="23291">MPTVLITGANRGVGLALAREFLSNGCDVIGTAREPDKADELKAAGAKVMQLDVTDPNSIAALKAGLGDTPLDYLINNAGIASREGLGDLDYGEFEHVLRVNTIAPLRVIEALTDNVAAGEKKVIANLTSKMGSIEVTDAPSALIYRTSKAALNMALRAGARTLAGKGISVLTLHPGWVKTDMGGPNALVSAEESAAGLYKVITGTAPATELRFFDYEGNVLPW</sequence>
<accession>A0A062U8W2</accession>
<dbReference type="CDD" id="cd05325">
    <property type="entry name" value="carb_red_sniffer_like_SDR_c"/>
    <property type="match status" value="1"/>
</dbReference>
<keyword evidence="2" id="KW-1185">Reference proteome</keyword>
<evidence type="ECO:0000313" key="1">
    <source>
        <dbReference type="EMBL" id="KCZ54707.1"/>
    </source>
</evidence>
<comment type="caution">
    <text evidence="1">The sequence shown here is derived from an EMBL/GenBank/DDBJ whole genome shotgun (WGS) entry which is preliminary data.</text>
</comment>